<keyword evidence="1" id="KW-0732">Signal</keyword>
<accession>A0A6G1HMV8</accession>
<dbReference type="AlphaFoldDB" id="A0A6G1HMV8"/>
<organism evidence="2 3">
    <name type="scientific">Trichodelitschia bisporula</name>
    <dbReference type="NCBI Taxonomy" id="703511"/>
    <lineage>
        <taxon>Eukaryota</taxon>
        <taxon>Fungi</taxon>
        <taxon>Dikarya</taxon>
        <taxon>Ascomycota</taxon>
        <taxon>Pezizomycotina</taxon>
        <taxon>Dothideomycetes</taxon>
        <taxon>Dothideomycetes incertae sedis</taxon>
        <taxon>Phaeotrichales</taxon>
        <taxon>Phaeotrichaceae</taxon>
        <taxon>Trichodelitschia</taxon>
    </lineage>
</organism>
<sequence length="75" mass="8532">MSVACWACIDLLCCWMATSLWVEGREVGVRAWRGTDMWTFDQRKWPPADMDEAGRGCSYVASLGRLFGIVVKAQW</sequence>
<proteinExistence type="predicted"/>
<protein>
    <recommendedName>
        <fullName evidence="4">Secreted protein</fullName>
    </recommendedName>
</protein>
<keyword evidence="3" id="KW-1185">Reference proteome</keyword>
<feature type="signal peptide" evidence="1">
    <location>
        <begin position="1"/>
        <end position="19"/>
    </location>
</feature>
<evidence type="ECO:0000313" key="3">
    <source>
        <dbReference type="Proteomes" id="UP000799640"/>
    </source>
</evidence>
<evidence type="ECO:0000313" key="2">
    <source>
        <dbReference type="EMBL" id="KAF2397403.1"/>
    </source>
</evidence>
<reference evidence="2" key="1">
    <citation type="journal article" date="2020" name="Stud. Mycol.">
        <title>101 Dothideomycetes genomes: a test case for predicting lifestyles and emergence of pathogens.</title>
        <authorList>
            <person name="Haridas S."/>
            <person name="Albert R."/>
            <person name="Binder M."/>
            <person name="Bloem J."/>
            <person name="Labutti K."/>
            <person name="Salamov A."/>
            <person name="Andreopoulos B."/>
            <person name="Baker S."/>
            <person name="Barry K."/>
            <person name="Bills G."/>
            <person name="Bluhm B."/>
            <person name="Cannon C."/>
            <person name="Castanera R."/>
            <person name="Culley D."/>
            <person name="Daum C."/>
            <person name="Ezra D."/>
            <person name="Gonzalez J."/>
            <person name="Henrissat B."/>
            <person name="Kuo A."/>
            <person name="Liang C."/>
            <person name="Lipzen A."/>
            <person name="Lutzoni F."/>
            <person name="Magnuson J."/>
            <person name="Mondo S."/>
            <person name="Nolan M."/>
            <person name="Ohm R."/>
            <person name="Pangilinan J."/>
            <person name="Park H.-J."/>
            <person name="Ramirez L."/>
            <person name="Alfaro M."/>
            <person name="Sun H."/>
            <person name="Tritt A."/>
            <person name="Yoshinaga Y."/>
            <person name="Zwiers L.-H."/>
            <person name="Turgeon B."/>
            <person name="Goodwin S."/>
            <person name="Spatafora J."/>
            <person name="Crous P."/>
            <person name="Grigoriev I."/>
        </authorList>
    </citation>
    <scope>NUCLEOTIDE SEQUENCE</scope>
    <source>
        <strain evidence="2">CBS 262.69</strain>
    </source>
</reference>
<gene>
    <name evidence="2" type="ORF">EJ06DRAFT_533015</name>
</gene>
<name>A0A6G1HMV8_9PEZI</name>
<dbReference type="Proteomes" id="UP000799640">
    <property type="component" value="Unassembled WGS sequence"/>
</dbReference>
<evidence type="ECO:0000256" key="1">
    <source>
        <dbReference type="SAM" id="SignalP"/>
    </source>
</evidence>
<feature type="chain" id="PRO_5026125761" description="Secreted protein" evidence="1">
    <location>
        <begin position="20"/>
        <end position="75"/>
    </location>
</feature>
<evidence type="ECO:0008006" key="4">
    <source>
        <dbReference type="Google" id="ProtNLM"/>
    </source>
</evidence>
<dbReference type="EMBL" id="ML996703">
    <property type="protein sequence ID" value="KAF2397403.1"/>
    <property type="molecule type" value="Genomic_DNA"/>
</dbReference>